<geneLocation type="plasmid" evidence="1 2">
    <name>pCRULAC1</name>
</geneLocation>
<protein>
    <recommendedName>
        <fullName evidence="3">Calcineurin-like phosphoesterase domain-containing protein</fullName>
    </recommendedName>
</protein>
<dbReference type="EMBL" id="CP015623">
    <property type="protein sequence ID" value="ANE05470.1"/>
    <property type="molecule type" value="Genomic_DNA"/>
</dbReference>
<evidence type="ECO:0000313" key="1">
    <source>
        <dbReference type="EMBL" id="ANE05470.1"/>
    </source>
</evidence>
<dbReference type="InterPro" id="IPR029052">
    <property type="entry name" value="Metallo-depent_PP-like"/>
</dbReference>
<dbReference type="Proteomes" id="UP000076929">
    <property type="component" value="Plasmid pCRULAC1"/>
</dbReference>
<keyword evidence="1" id="KW-0614">Plasmid</keyword>
<proteinExistence type="predicted"/>
<accession>A0A172QXU9</accession>
<dbReference type="KEGG" id="ccjz:ccrud_14105"/>
<dbReference type="SUPFAM" id="SSF56300">
    <property type="entry name" value="Metallo-dependent phosphatases"/>
    <property type="match status" value="1"/>
</dbReference>
<evidence type="ECO:0000313" key="2">
    <source>
        <dbReference type="Proteomes" id="UP000076929"/>
    </source>
</evidence>
<sequence length="450" mass="50200">MPPTKGVFVYKIGFFGCQHLGYAMKGMNRRHSTGQNLREVDGFIAHTHIMKDALEHNINGIVDGGDLFHVEHPSVRAVNTALHVDDLRVAANDNTIWRITNGGNHDNGAGSKLSAVSHVHRTWLNSQAVYPDPTKPEAEQVGPWPGFYEVHQPDPTLPLYIHVVSHNGLDPQLAERGITIDPQPLDGGVNILVSHGIFSADGRLFGADDSHGATRVIPEDWANRGWDQIMLSDYHTLGPIPGFGPEDGRQRGQVWMTGSAVRRGFSDEACGRGWLELTLQDNGETTITPHYVWQRPQVDFPLIDARTMTSEEIDVKIRERLRNQDMWDQESETITGDGGFLLRQVISHTTPQQRRDLASCRATWAKTAEDAAFWSADYVKPLTETVAEKPHDDVEEKAPNLSLAERFLQHTNHGKVGAVLKQLNEHDQEAHKQVIDRVHKTLTTVTVDTP</sequence>
<gene>
    <name evidence="1" type="ORF">ccrud_14105</name>
</gene>
<evidence type="ECO:0008006" key="3">
    <source>
        <dbReference type="Google" id="ProtNLM"/>
    </source>
</evidence>
<reference evidence="1 2" key="1">
    <citation type="submission" date="2016-05" db="EMBL/GenBank/DDBJ databases">
        <title>Complete genome sequence of Corynebacterium crudilactis, a new Corynebacterium species isolated from raw cow's milk.</title>
        <authorList>
            <person name="Christian R."/>
            <person name="Zimmermann J."/>
            <person name="Lipski A."/>
            <person name="Kalinowski J."/>
        </authorList>
    </citation>
    <scope>NUCLEOTIDE SEQUENCE [LARGE SCALE GENOMIC DNA]</scope>
    <source>
        <strain evidence="1 2">JZ16</strain>
        <plasmid evidence="1 2">pCRULAC1</plasmid>
    </source>
</reference>
<name>A0A172QXU9_9CORY</name>
<keyword evidence="2" id="KW-1185">Reference proteome</keyword>
<dbReference type="AlphaFoldDB" id="A0A172QXU9"/>
<organism evidence="1 2">
    <name type="scientific">Corynebacterium crudilactis</name>
    <dbReference type="NCBI Taxonomy" id="1652495"/>
    <lineage>
        <taxon>Bacteria</taxon>
        <taxon>Bacillati</taxon>
        <taxon>Actinomycetota</taxon>
        <taxon>Actinomycetes</taxon>
        <taxon>Mycobacteriales</taxon>
        <taxon>Corynebacteriaceae</taxon>
        <taxon>Corynebacterium</taxon>
    </lineage>
</organism>
<dbReference type="Gene3D" id="3.60.21.10">
    <property type="match status" value="1"/>
</dbReference>